<evidence type="ECO:0000313" key="3">
    <source>
        <dbReference type="EMBL" id="GLS18552.1"/>
    </source>
</evidence>
<reference evidence="4" key="1">
    <citation type="journal article" date="2019" name="Int. J. Syst. Evol. Microbiol.">
        <title>The Global Catalogue of Microorganisms (GCM) 10K type strain sequencing project: providing services to taxonomists for standard genome sequencing and annotation.</title>
        <authorList>
            <consortium name="The Broad Institute Genomics Platform"/>
            <consortium name="The Broad Institute Genome Sequencing Center for Infectious Disease"/>
            <person name="Wu L."/>
            <person name="Ma J."/>
        </authorList>
    </citation>
    <scope>NUCLEOTIDE SEQUENCE [LARGE SCALE GENOMIC DNA]</scope>
    <source>
        <strain evidence="4">NBRC 101365</strain>
    </source>
</reference>
<organism evidence="3 4">
    <name type="scientific">Labrys miyagiensis</name>
    <dbReference type="NCBI Taxonomy" id="346912"/>
    <lineage>
        <taxon>Bacteria</taxon>
        <taxon>Pseudomonadati</taxon>
        <taxon>Pseudomonadota</taxon>
        <taxon>Alphaproteobacteria</taxon>
        <taxon>Hyphomicrobiales</taxon>
        <taxon>Xanthobacteraceae</taxon>
        <taxon>Labrys</taxon>
    </lineage>
</organism>
<proteinExistence type="predicted"/>
<evidence type="ECO:0000256" key="1">
    <source>
        <dbReference type="SAM" id="SignalP"/>
    </source>
</evidence>
<dbReference type="Gene3D" id="3.40.50.1980">
    <property type="entry name" value="Nitrogenase molybdenum iron protein domain"/>
    <property type="match status" value="2"/>
</dbReference>
<dbReference type="Pfam" id="PF01497">
    <property type="entry name" value="Peripla_BP_2"/>
    <property type="match status" value="1"/>
</dbReference>
<dbReference type="InterPro" id="IPR050902">
    <property type="entry name" value="ABC_Transporter_SBP"/>
</dbReference>
<accession>A0ABQ6CJV2</accession>
<keyword evidence="4" id="KW-1185">Reference proteome</keyword>
<name>A0ABQ6CJV2_9HYPH</name>
<dbReference type="PANTHER" id="PTHR30535">
    <property type="entry name" value="VITAMIN B12-BINDING PROTEIN"/>
    <property type="match status" value="1"/>
</dbReference>
<dbReference type="InterPro" id="IPR002491">
    <property type="entry name" value="ABC_transptr_periplasmic_BD"/>
</dbReference>
<keyword evidence="1" id="KW-0732">Signal</keyword>
<sequence length="363" mass="39189">MAKWTFSGLQIAAVLALSLLINPAAPARADSISISDSRGQTVQIQRPVRNVAIFPLPIPEAMIAIDGGTQRLMAINPRAKSALMKGVIGQLFPEIANIRTDLVAPDFVPNVEEILTANPDIVLQWQAKGGERVAPMENAGIEVATVSTDSRETRRGYIAMLGQILGKEDRAQTLLDWDDRTVTELAKALRSANRPKPRIAFIDGMIGNEFVVFGRQESYFTAAGLVNAATEAGYTDGSIKVGAEALLSWKPDIVFVNYYNDTLQPADIFKHPVLAGLDAVKNGRVYKTPAIDPATAAGGELACLWLAKIGYPDIFVSDFRSEVSKGFHELYGKDLTATQVDQLLQISWNGASAGYVSAFGTSH</sequence>
<dbReference type="SUPFAM" id="SSF53807">
    <property type="entry name" value="Helical backbone' metal receptor"/>
    <property type="match status" value="1"/>
</dbReference>
<dbReference type="EMBL" id="BSPC01000014">
    <property type="protein sequence ID" value="GLS18552.1"/>
    <property type="molecule type" value="Genomic_DNA"/>
</dbReference>
<feature type="chain" id="PRO_5045395420" evidence="1">
    <location>
        <begin position="30"/>
        <end position="363"/>
    </location>
</feature>
<protein>
    <submittedName>
        <fullName evidence="3">ABC transporter substrate-binding protein</fullName>
    </submittedName>
</protein>
<evidence type="ECO:0000313" key="4">
    <source>
        <dbReference type="Proteomes" id="UP001156882"/>
    </source>
</evidence>
<dbReference type="PANTHER" id="PTHR30535:SF34">
    <property type="entry name" value="MOLYBDATE-BINDING PROTEIN MOLA"/>
    <property type="match status" value="1"/>
</dbReference>
<dbReference type="PROSITE" id="PS50983">
    <property type="entry name" value="FE_B12_PBP"/>
    <property type="match status" value="1"/>
</dbReference>
<comment type="caution">
    <text evidence="3">The sequence shown here is derived from an EMBL/GenBank/DDBJ whole genome shotgun (WGS) entry which is preliminary data.</text>
</comment>
<dbReference type="Proteomes" id="UP001156882">
    <property type="component" value="Unassembled WGS sequence"/>
</dbReference>
<feature type="signal peptide" evidence="1">
    <location>
        <begin position="1"/>
        <end position="29"/>
    </location>
</feature>
<gene>
    <name evidence="3" type="ORF">GCM10007874_15690</name>
</gene>
<evidence type="ECO:0000259" key="2">
    <source>
        <dbReference type="PROSITE" id="PS50983"/>
    </source>
</evidence>
<dbReference type="RefSeq" id="WP_284311416.1">
    <property type="nucleotide sequence ID" value="NZ_BSPC01000014.1"/>
</dbReference>
<feature type="domain" description="Fe/B12 periplasmic-binding" evidence="2">
    <location>
        <begin position="50"/>
        <end position="318"/>
    </location>
</feature>